<comment type="caution">
    <text evidence="5">The sequence shown here is derived from an EMBL/GenBank/DDBJ whole genome shotgun (WGS) entry which is preliminary data.</text>
</comment>
<dbReference type="Gene3D" id="3.40.50.1000">
    <property type="entry name" value="HAD superfamily/HAD-like"/>
    <property type="match status" value="1"/>
</dbReference>
<dbReference type="SUPFAM" id="SSF56784">
    <property type="entry name" value="HAD-like"/>
    <property type="match status" value="1"/>
</dbReference>
<evidence type="ECO:0000256" key="2">
    <source>
        <dbReference type="ARBA" id="ARBA00022801"/>
    </source>
</evidence>
<dbReference type="RefSeq" id="WP_171673274.1">
    <property type="nucleotide sequence ID" value="NZ_BAAAGT010000002.1"/>
</dbReference>
<dbReference type="SFLD" id="SFLDS00003">
    <property type="entry name" value="Haloacid_Dehalogenase"/>
    <property type="match status" value="1"/>
</dbReference>
<evidence type="ECO:0000313" key="4">
    <source>
        <dbReference type="EMBL" id="MBB6569362.1"/>
    </source>
</evidence>
<name>A0A7Y4KY39_9ACTN</name>
<dbReference type="Proteomes" id="UP000534306">
    <property type="component" value="Unassembled WGS sequence"/>
</dbReference>
<evidence type="ECO:0000256" key="1">
    <source>
        <dbReference type="ARBA" id="ARBA00001946"/>
    </source>
</evidence>
<dbReference type="EMBL" id="JABJRC010000002">
    <property type="protein sequence ID" value="NOL40799.1"/>
    <property type="molecule type" value="Genomic_DNA"/>
</dbReference>
<dbReference type="PRINTS" id="PR00413">
    <property type="entry name" value="HADHALOGNASE"/>
</dbReference>
<dbReference type="Pfam" id="PF00702">
    <property type="entry name" value="Hydrolase"/>
    <property type="match status" value="1"/>
</dbReference>
<dbReference type="PANTHER" id="PTHR46470">
    <property type="entry name" value="N-ACYLNEURAMINATE-9-PHOSPHATASE"/>
    <property type="match status" value="1"/>
</dbReference>
<sequence length="208" mass="22413">MPAPGLACFDLDNTLIDRNAAFRAWSISWCGQAGLPDAAVTWLVAHDNDGFHPRAELFEGLRRAFGSAPSVDDYDREHPLFTFVNTSVLTGLTRLRTTGWRIAVVTNGSAVQQRLKLEHTGIAAAVDACCVSEELGVRKPDLRIFELAAERAGAPLKGGWMVGDQPAHDVLGGQNAGLRTVLVGERGGDPAADYRVPDVVRAIELILE</sequence>
<reference evidence="5 6" key="1">
    <citation type="submission" date="2020-05" db="EMBL/GenBank/DDBJ databases">
        <title>Genome sequence of Kribbella sandramycini ATCC 39419.</title>
        <authorList>
            <person name="Maclea K.S."/>
            <person name="Fair J.L."/>
        </authorList>
    </citation>
    <scope>NUCLEOTIDE SEQUENCE [LARGE SCALE GENOMIC DNA]</scope>
    <source>
        <strain evidence="5 6">ATCC 39419</strain>
    </source>
</reference>
<dbReference type="SFLD" id="SFLDG01129">
    <property type="entry name" value="C1.5:_HAD__Beta-PGM__Phosphata"/>
    <property type="match status" value="1"/>
</dbReference>
<dbReference type="InterPro" id="IPR023214">
    <property type="entry name" value="HAD_sf"/>
</dbReference>
<dbReference type="Gene3D" id="1.10.150.520">
    <property type="match status" value="1"/>
</dbReference>
<evidence type="ECO:0000313" key="7">
    <source>
        <dbReference type="Proteomes" id="UP000553957"/>
    </source>
</evidence>
<protein>
    <submittedName>
        <fullName evidence="4">FMN phosphatase YigB (HAD superfamily)</fullName>
    </submittedName>
    <submittedName>
        <fullName evidence="5">HAD family hydrolase</fullName>
    </submittedName>
</protein>
<proteinExistence type="predicted"/>
<dbReference type="EMBL" id="JACHKF010000001">
    <property type="protein sequence ID" value="MBB6569362.1"/>
    <property type="molecule type" value="Genomic_DNA"/>
</dbReference>
<evidence type="ECO:0000256" key="3">
    <source>
        <dbReference type="ARBA" id="ARBA00022842"/>
    </source>
</evidence>
<evidence type="ECO:0000313" key="6">
    <source>
        <dbReference type="Proteomes" id="UP000534306"/>
    </source>
</evidence>
<reference evidence="4 7" key="2">
    <citation type="submission" date="2020-08" db="EMBL/GenBank/DDBJ databases">
        <title>Sequencing the genomes of 1000 actinobacteria strains.</title>
        <authorList>
            <person name="Klenk H.-P."/>
        </authorList>
    </citation>
    <scope>NUCLEOTIDE SEQUENCE [LARGE SCALE GENOMIC DNA]</scope>
    <source>
        <strain evidence="4 7">DSM 15626</strain>
    </source>
</reference>
<dbReference type="InterPro" id="IPR036412">
    <property type="entry name" value="HAD-like_sf"/>
</dbReference>
<dbReference type="InterPro" id="IPR051400">
    <property type="entry name" value="HAD-like_hydrolase"/>
</dbReference>
<keyword evidence="3" id="KW-0460">Magnesium</keyword>
<dbReference type="GO" id="GO:0044281">
    <property type="term" value="P:small molecule metabolic process"/>
    <property type="evidence" value="ECO:0007669"/>
    <property type="project" value="UniProtKB-ARBA"/>
</dbReference>
<dbReference type="GO" id="GO:0016787">
    <property type="term" value="F:hydrolase activity"/>
    <property type="evidence" value="ECO:0007669"/>
    <property type="project" value="UniProtKB-KW"/>
</dbReference>
<dbReference type="Proteomes" id="UP000553957">
    <property type="component" value="Unassembled WGS sequence"/>
</dbReference>
<dbReference type="AlphaFoldDB" id="A0A7Y4KY39"/>
<keyword evidence="2 5" id="KW-0378">Hydrolase</keyword>
<dbReference type="NCBIfam" id="TIGR01549">
    <property type="entry name" value="HAD-SF-IA-v1"/>
    <property type="match status" value="1"/>
</dbReference>
<accession>A0A7Y4KY39</accession>
<evidence type="ECO:0000313" key="5">
    <source>
        <dbReference type="EMBL" id="NOL40799.1"/>
    </source>
</evidence>
<gene>
    <name evidence="4" type="ORF">HNR71_004999</name>
    <name evidence="5" type="ORF">HPO96_11135</name>
</gene>
<dbReference type="InterPro" id="IPR006439">
    <property type="entry name" value="HAD-SF_hydro_IA"/>
</dbReference>
<keyword evidence="6" id="KW-1185">Reference proteome</keyword>
<comment type="cofactor">
    <cofactor evidence="1">
        <name>Mg(2+)</name>
        <dbReference type="ChEBI" id="CHEBI:18420"/>
    </cofactor>
</comment>
<organism evidence="5 6">
    <name type="scientific">Kribbella sandramycini</name>
    <dbReference type="NCBI Taxonomy" id="60450"/>
    <lineage>
        <taxon>Bacteria</taxon>
        <taxon>Bacillati</taxon>
        <taxon>Actinomycetota</taxon>
        <taxon>Actinomycetes</taxon>
        <taxon>Propionibacteriales</taxon>
        <taxon>Kribbellaceae</taxon>
        <taxon>Kribbella</taxon>
    </lineage>
</organism>